<dbReference type="Pfam" id="PF02746">
    <property type="entry name" value="MR_MLE_N"/>
    <property type="match status" value="1"/>
</dbReference>
<dbReference type="AlphaFoldDB" id="A0A348B5Z4"/>
<proteinExistence type="predicted"/>
<dbReference type="GO" id="GO:0016836">
    <property type="term" value="F:hydro-lyase activity"/>
    <property type="evidence" value="ECO:0007669"/>
    <property type="project" value="TreeGrafter"/>
</dbReference>
<evidence type="ECO:0000256" key="2">
    <source>
        <dbReference type="ARBA" id="ARBA00022723"/>
    </source>
</evidence>
<keyword evidence="3" id="KW-0460">Magnesium</keyword>
<keyword evidence="2" id="KW-0479">Metal-binding</keyword>
<dbReference type="Pfam" id="PF13378">
    <property type="entry name" value="MR_MLE_C"/>
    <property type="match status" value="1"/>
</dbReference>
<evidence type="ECO:0000313" key="6">
    <source>
        <dbReference type="EMBL" id="GGU01606.1"/>
    </source>
</evidence>
<comment type="cofactor">
    <cofactor evidence="1">
        <name>Mg(2+)</name>
        <dbReference type="ChEBI" id="CHEBI:18420"/>
    </cofactor>
</comment>
<protein>
    <submittedName>
        <fullName evidence="5">Mandelate racemase</fullName>
    </submittedName>
</protein>
<dbReference type="SUPFAM" id="SSF54826">
    <property type="entry name" value="Enolase N-terminal domain-like"/>
    <property type="match status" value="1"/>
</dbReference>
<dbReference type="SUPFAM" id="SSF51604">
    <property type="entry name" value="Enolase C-terminal domain-like"/>
    <property type="match status" value="1"/>
</dbReference>
<dbReference type="RefSeq" id="WP_126450850.1">
    <property type="nucleotide sequence ID" value="NZ_AP018553.1"/>
</dbReference>
<organism evidence="5 7">
    <name type="scientific">Sulfodiicoccus acidiphilus</name>
    <dbReference type="NCBI Taxonomy" id="1670455"/>
    <lineage>
        <taxon>Archaea</taxon>
        <taxon>Thermoproteota</taxon>
        <taxon>Thermoprotei</taxon>
        <taxon>Sulfolobales</taxon>
        <taxon>Sulfolobaceae</taxon>
        <taxon>Sulfodiicoccus</taxon>
    </lineage>
</organism>
<dbReference type="PANTHER" id="PTHR13794">
    <property type="entry name" value="ENOLASE SUPERFAMILY, MANDELATE RACEMASE"/>
    <property type="match status" value="1"/>
</dbReference>
<dbReference type="GeneID" id="38667448"/>
<reference evidence="5" key="3">
    <citation type="journal article" date="2019" name="BMC Res. Notes">
        <title>Complete genome sequence of the Sulfodiicoccus acidiphilus strain HS-1T, the first crenarchaeon that lacks polB3, isolated from an acidic hot spring in Ohwaku-dani, Hakone, Japan.</title>
        <authorList>
            <person name="Sakai H.D."/>
            <person name="Kurosawa N."/>
        </authorList>
    </citation>
    <scope>NUCLEOTIDE SEQUENCE</scope>
    <source>
        <strain evidence="5">HS-1</strain>
    </source>
</reference>
<name>A0A348B5Z4_9CREN</name>
<reference evidence="6" key="4">
    <citation type="submission" date="2020-09" db="EMBL/GenBank/DDBJ databases">
        <authorList>
            <person name="Sun Q."/>
            <person name="Ohkuma M."/>
        </authorList>
    </citation>
    <scope>NUCLEOTIDE SEQUENCE</scope>
    <source>
        <strain evidence="6">JCM 31740</strain>
    </source>
</reference>
<dbReference type="SMART" id="SM00922">
    <property type="entry name" value="MR_MLE"/>
    <property type="match status" value="1"/>
</dbReference>
<dbReference type="Gene3D" id="3.30.390.10">
    <property type="entry name" value="Enolase-like, N-terminal domain"/>
    <property type="match status" value="1"/>
</dbReference>
<dbReference type="SFLD" id="SFLDF00156">
    <property type="entry name" value="D-arabinonate_dehydratase"/>
    <property type="match status" value="1"/>
</dbReference>
<reference evidence="6" key="1">
    <citation type="journal article" date="2014" name="Int. J. Syst. Evol. Microbiol.">
        <title>Complete genome sequence of Corynebacterium casei LMG S-19264T (=DSM 44701T), isolated from a smear-ripened cheese.</title>
        <authorList>
            <consortium name="US DOE Joint Genome Institute (JGI-PGF)"/>
            <person name="Walter F."/>
            <person name="Albersmeier A."/>
            <person name="Kalinowski J."/>
            <person name="Ruckert C."/>
        </authorList>
    </citation>
    <scope>NUCLEOTIDE SEQUENCE</scope>
    <source>
        <strain evidence="6">JCM 31740</strain>
    </source>
</reference>
<dbReference type="Proteomes" id="UP000276741">
    <property type="component" value="Chromosome"/>
</dbReference>
<evidence type="ECO:0000256" key="3">
    <source>
        <dbReference type="ARBA" id="ARBA00022842"/>
    </source>
</evidence>
<accession>A0A348B5Z4</accession>
<dbReference type="Gene3D" id="3.20.20.120">
    <property type="entry name" value="Enolase-like C-terminal domain"/>
    <property type="match status" value="1"/>
</dbReference>
<dbReference type="Proteomes" id="UP000616143">
    <property type="component" value="Unassembled WGS sequence"/>
</dbReference>
<dbReference type="OrthoDB" id="42605at2157"/>
<evidence type="ECO:0000256" key="1">
    <source>
        <dbReference type="ARBA" id="ARBA00001946"/>
    </source>
</evidence>
<evidence type="ECO:0000259" key="4">
    <source>
        <dbReference type="SMART" id="SM00922"/>
    </source>
</evidence>
<dbReference type="PANTHER" id="PTHR13794:SF58">
    <property type="entry name" value="MITOCHONDRIAL ENOLASE SUPERFAMILY MEMBER 1"/>
    <property type="match status" value="1"/>
</dbReference>
<dbReference type="InterPro" id="IPR046945">
    <property type="entry name" value="RHMD-like"/>
</dbReference>
<dbReference type="CDD" id="cd03316">
    <property type="entry name" value="MR_like"/>
    <property type="match status" value="1"/>
</dbReference>
<keyword evidence="7" id="KW-1185">Reference proteome</keyword>
<feature type="domain" description="Mandelate racemase/muconate lactonizing enzyme C-terminal" evidence="4">
    <location>
        <begin position="149"/>
        <end position="246"/>
    </location>
</feature>
<dbReference type="InterPro" id="IPR013342">
    <property type="entry name" value="Mandelate_racemase_C"/>
</dbReference>
<dbReference type="InterPro" id="IPR029017">
    <property type="entry name" value="Enolase-like_N"/>
</dbReference>
<dbReference type="InterPro" id="IPR013341">
    <property type="entry name" value="Mandelate_racemase_N_dom"/>
</dbReference>
<dbReference type="KEGG" id="sacd:HS1genome_1985"/>
<dbReference type="InterPro" id="IPR029065">
    <property type="entry name" value="Enolase_C-like"/>
</dbReference>
<reference evidence="7" key="2">
    <citation type="submission" date="2018-04" db="EMBL/GenBank/DDBJ databases">
        <title>Complete genome sequence of Sulfodiicoccus acidiphilus strain HS-1.</title>
        <authorList>
            <person name="Sakai H.D."/>
            <person name="Kurosawa N."/>
        </authorList>
    </citation>
    <scope>NUCLEOTIDE SEQUENCE [LARGE SCALE GENOMIC DNA]</scope>
    <source>
        <strain evidence="7">HS-1</strain>
    </source>
</reference>
<dbReference type="EMBL" id="AP018553">
    <property type="protein sequence ID" value="BBD73596.1"/>
    <property type="molecule type" value="Genomic_DNA"/>
</dbReference>
<dbReference type="SFLD" id="SFLDG00179">
    <property type="entry name" value="mandelate_racemase"/>
    <property type="match status" value="1"/>
</dbReference>
<dbReference type="EMBL" id="BMQS01000020">
    <property type="protein sequence ID" value="GGU01606.1"/>
    <property type="molecule type" value="Genomic_DNA"/>
</dbReference>
<evidence type="ECO:0000313" key="7">
    <source>
        <dbReference type="Proteomes" id="UP000276741"/>
    </source>
</evidence>
<dbReference type="GO" id="GO:0000287">
    <property type="term" value="F:magnesium ion binding"/>
    <property type="evidence" value="ECO:0007669"/>
    <property type="project" value="TreeGrafter"/>
</dbReference>
<dbReference type="GO" id="GO:0016052">
    <property type="term" value="P:carbohydrate catabolic process"/>
    <property type="evidence" value="ECO:0007669"/>
    <property type="project" value="TreeGrafter"/>
</dbReference>
<dbReference type="InterPro" id="IPR036849">
    <property type="entry name" value="Enolase-like_C_sf"/>
</dbReference>
<gene>
    <name evidence="6" type="ORF">GCM10007116_18470</name>
    <name evidence="5" type="ORF">HS1genome_1985</name>
</gene>
<dbReference type="SFLD" id="SFLDS00001">
    <property type="entry name" value="Enolase"/>
    <property type="match status" value="1"/>
</dbReference>
<evidence type="ECO:0000313" key="5">
    <source>
        <dbReference type="EMBL" id="BBD73596.1"/>
    </source>
</evidence>
<sequence length="373" mass="41515">MIKRLESYILRYEGINDERDALAVKAFAEHPMEVVLVQVETSDGYVGVGESLGYGCAESVKALLDTTVTSLVKEEDEEHIEGLWNKVYRATLRYGRRGIAVAALSGLDTALWDVMGKKAGKPLYKLLGASQDRVRCYVTGGYYSQHKDLERLSEEVASYVKAGFKGVKVKIGGASPEQDMKRLKTVREVVGEGINVAVDANNVYTYDEALKMGRRLEQFGAWFFEEPIQTDLIERSASLARELQVPVAGYETAFTRWEFYEIMRTGAVDVVQPDVMWSGGVSEVMKIGALAKTLGYPVIPHYSASGVSLVANAHVAAALGTEWLETHLRRNELRDNLFKERIEYDDGHIVLPNRPGLGFTLRDDFVEAFGGKR</sequence>